<evidence type="ECO:0000256" key="15">
    <source>
        <dbReference type="PROSITE-ProRule" id="PRU10141"/>
    </source>
</evidence>
<evidence type="ECO:0000256" key="11">
    <source>
        <dbReference type="ARBA" id="ARBA00023136"/>
    </source>
</evidence>
<comment type="catalytic activity">
    <reaction evidence="14">
        <text>L-seryl-[protein] + ATP = O-phospho-L-seryl-[protein] + ADP + H(+)</text>
        <dbReference type="Rhea" id="RHEA:17989"/>
        <dbReference type="Rhea" id="RHEA-COMP:9863"/>
        <dbReference type="Rhea" id="RHEA-COMP:11604"/>
        <dbReference type="ChEBI" id="CHEBI:15378"/>
        <dbReference type="ChEBI" id="CHEBI:29999"/>
        <dbReference type="ChEBI" id="CHEBI:30616"/>
        <dbReference type="ChEBI" id="CHEBI:83421"/>
        <dbReference type="ChEBI" id="CHEBI:456216"/>
        <dbReference type="EC" id="2.7.11.1"/>
    </reaction>
</comment>
<proteinExistence type="predicted"/>
<keyword evidence="12" id="KW-0325">Glycoprotein</keyword>
<evidence type="ECO:0000256" key="12">
    <source>
        <dbReference type="ARBA" id="ARBA00023180"/>
    </source>
</evidence>
<evidence type="ECO:0000256" key="9">
    <source>
        <dbReference type="ARBA" id="ARBA00022840"/>
    </source>
</evidence>
<comment type="caution">
    <text evidence="17">The sequence shown here is derived from an EMBL/GenBank/DDBJ whole genome shotgun (WGS) entry which is preliminary data.</text>
</comment>
<dbReference type="GO" id="GO:0030247">
    <property type="term" value="F:polysaccharide binding"/>
    <property type="evidence" value="ECO:0007669"/>
    <property type="project" value="InterPro"/>
</dbReference>
<keyword evidence="9 15" id="KW-0067">ATP-binding</keyword>
<accession>A0A5N6LW07</accession>
<keyword evidence="5" id="KW-0812">Transmembrane</keyword>
<keyword evidence="10" id="KW-1133">Transmembrane helix</keyword>
<evidence type="ECO:0000256" key="4">
    <source>
        <dbReference type="ARBA" id="ARBA00022679"/>
    </source>
</evidence>
<dbReference type="PROSITE" id="PS00108">
    <property type="entry name" value="PROTEIN_KINASE_ST"/>
    <property type="match status" value="1"/>
</dbReference>
<organism evidence="17 18">
    <name type="scientific">Mikania micrantha</name>
    <name type="common">bitter vine</name>
    <dbReference type="NCBI Taxonomy" id="192012"/>
    <lineage>
        <taxon>Eukaryota</taxon>
        <taxon>Viridiplantae</taxon>
        <taxon>Streptophyta</taxon>
        <taxon>Embryophyta</taxon>
        <taxon>Tracheophyta</taxon>
        <taxon>Spermatophyta</taxon>
        <taxon>Magnoliopsida</taxon>
        <taxon>eudicotyledons</taxon>
        <taxon>Gunneridae</taxon>
        <taxon>Pentapetalae</taxon>
        <taxon>asterids</taxon>
        <taxon>campanulids</taxon>
        <taxon>Asterales</taxon>
        <taxon>Asteraceae</taxon>
        <taxon>Asteroideae</taxon>
        <taxon>Heliantheae alliance</taxon>
        <taxon>Eupatorieae</taxon>
        <taxon>Mikania</taxon>
    </lineage>
</organism>
<dbReference type="Pfam" id="PF14380">
    <property type="entry name" value="WAK_assoc"/>
    <property type="match status" value="1"/>
</dbReference>
<dbReference type="SMART" id="SM00220">
    <property type="entry name" value="S_TKc"/>
    <property type="match status" value="1"/>
</dbReference>
<dbReference type="Pfam" id="PF07714">
    <property type="entry name" value="PK_Tyr_Ser-Thr"/>
    <property type="match status" value="1"/>
</dbReference>
<sequence>MVLATVIQFPVLRSQETRPYDTCNQTIRCGNDEFGYPFWGLNRPDYCGHPRFQLTCESNDPMLVLDSLPYRILDIENSAYTITIARNDLWSNLCPQFLHNTTYNSTLFNGNFDQENVYLFYGCQDIVPSASGAPIADNYRFTCTVNDTQIENYFRTGDIVPDIGNNLMQCNNSIGVPVNRSSVPLTVSDLRSALRDGFKLQWMTNNEDCDRCVRSNGRCGSNSTSAGGFACFCANGNFSRTCNNSGESGGGISFSITASLFVVFVILCRKSRLRSTPQGREAANDQIELFTRNYKSLAPKRYKYSKIKKITNSFQDKLGQGGYGSVYKGQLSDGHLVAVKLLSETTGDGEDFINEIESISRTSHVNIVTLLGFCIEGTKRALIYEFVPNGSLDKFLCCDDSHLNQNTLFQIAKGIARGLEYLHRGCNTRIVHFDIKPHNILLDEEFVPKISDFGLAKLCKKKESVVSVMGARGTAGYMAPEVFFRSLGGASHKSDVYSYGMLVLEMIGARKHNKACSTSTSEAFFPDWIYKQVEVGSDLKEYGVKTEGELELARKMMMVGLWCIQYHPSDRPSIDKVVEMLEGSFELLQLPPKRFWASPTSSNQCISHLETWSSVNGDVKVKGITIDRDDLRVEVMMTTFMVVIDNRTRMEVCIELQMHQHVKWVSGGGVSFF</sequence>
<evidence type="ECO:0000256" key="8">
    <source>
        <dbReference type="ARBA" id="ARBA00022777"/>
    </source>
</evidence>
<dbReference type="PROSITE" id="PS00107">
    <property type="entry name" value="PROTEIN_KINASE_ATP"/>
    <property type="match status" value="1"/>
</dbReference>
<dbReference type="InterPro" id="IPR011009">
    <property type="entry name" value="Kinase-like_dom_sf"/>
</dbReference>
<dbReference type="PANTHER" id="PTHR27009">
    <property type="entry name" value="RUST RESISTANCE KINASE LR10-RELATED"/>
    <property type="match status" value="1"/>
</dbReference>
<dbReference type="InterPro" id="IPR000719">
    <property type="entry name" value="Prot_kinase_dom"/>
</dbReference>
<reference evidence="17 18" key="1">
    <citation type="submission" date="2019-05" db="EMBL/GenBank/DDBJ databases">
        <title>Mikania micrantha, genome provides insights into the molecular mechanism of rapid growth.</title>
        <authorList>
            <person name="Liu B."/>
        </authorList>
    </citation>
    <scope>NUCLEOTIDE SEQUENCE [LARGE SCALE GENOMIC DNA]</scope>
    <source>
        <strain evidence="17">NLD-2019</strain>
        <tissue evidence="17">Leaf</tissue>
    </source>
</reference>
<feature type="domain" description="Protein kinase" evidence="16">
    <location>
        <begin position="312"/>
        <end position="585"/>
    </location>
</feature>
<evidence type="ECO:0000256" key="1">
    <source>
        <dbReference type="ARBA" id="ARBA00004479"/>
    </source>
</evidence>
<comment type="catalytic activity">
    <reaction evidence="13">
        <text>L-threonyl-[protein] + ATP = O-phospho-L-threonyl-[protein] + ADP + H(+)</text>
        <dbReference type="Rhea" id="RHEA:46608"/>
        <dbReference type="Rhea" id="RHEA-COMP:11060"/>
        <dbReference type="Rhea" id="RHEA-COMP:11605"/>
        <dbReference type="ChEBI" id="CHEBI:15378"/>
        <dbReference type="ChEBI" id="CHEBI:30013"/>
        <dbReference type="ChEBI" id="CHEBI:30616"/>
        <dbReference type="ChEBI" id="CHEBI:61977"/>
        <dbReference type="ChEBI" id="CHEBI:456216"/>
        <dbReference type="EC" id="2.7.11.1"/>
    </reaction>
</comment>
<dbReference type="InterPro" id="IPR025287">
    <property type="entry name" value="WAK_GUB"/>
</dbReference>
<dbReference type="InterPro" id="IPR008271">
    <property type="entry name" value="Ser/Thr_kinase_AS"/>
</dbReference>
<evidence type="ECO:0000256" key="14">
    <source>
        <dbReference type="ARBA" id="ARBA00048679"/>
    </source>
</evidence>
<dbReference type="GO" id="GO:0016020">
    <property type="term" value="C:membrane"/>
    <property type="evidence" value="ECO:0007669"/>
    <property type="project" value="UniProtKB-SubCell"/>
</dbReference>
<dbReference type="InterPro" id="IPR017441">
    <property type="entry name" value="Protein_kinase_ATP_BS"/>
</dbReference>
<dbReference type="Proteomes" id="UP000326396">
    <property type="component" value="Linkage Group LG8"/>
</dbReference>
<keyword evidence="18" id="KW-1185">Reference proteome</keyword>
<dbReference type="FunFam" id="3.30.200.20:FF:000178">
    <property type="entry name" value="serine/threonine-protein kinase PBS1-like"/>
    <property type="match status" value="1"/>
</dbReference>
<protein>
    <recommendedName>
        <fullName evidence="2">non-specific serine/threonine protein kinase</fullName>
        <ecNumber evidence="2">2.7.11.1</ecNumber>
    </recommendedName>
</protein>
<dbReference type="SUPFAM" id="SSF56112">
    <property type="entry name" value="Protein kinase-like (PK-like)"/>
    <property type="match status" value="1"/>
</dbReference>
<evidence type="ECO:0000256" key="2">
    <source>
        <dbReference type="ARBA" id="ARBA00012513"/>
    </source>
</evidence>
<dbReference type="InterPro" id="IPR045874">
    <property type="entry name" value="LRK10/LRL21-25-like"/>
</dbReference>
<keyword evidence="11" id="KW-0472">Membrane</keyword>
<evidence type="ECO:0000256" key="6">
    <source>
        <dbReference type="ARBA" id="ARBA00022729"/>
    </source>
</evidence>
<gene>
    <name evidence="17" type="ORF">E3N88_39088</name>
</gene>
<dbReference type="GO" id="GO:0004674">
    <property type="term" value="F:protein serine/threonine kinase activity"/>
    <property type="evidence" value="ECO:0007669"/>
    <property type="project" value="UniProtKB-KW"/>
</dbReference>
<keyword evidence="3" id="KW-0723">Serine/threonine-protein kinase</keyword>
<keyword evidence="6" id="KW-0732">Signal</keyword>
<name>A0A5N6LW07_9ASTR</name>
<evidence type="ECO:0000313" key="17">
    <source>
        <dbReference type="EMBL" id="KAD2805711.1"/>
    </source>
</evidence>
<keyword evidence="7 15" id="KW-0547">Nucleotide-binding</keyword>
<evidence type="ECO:0000256" key="13">
    <source>
        <dbReference type="ARBA" id="ARBA00047899"/>
    </source>
</evidence>
<dbReference type="OrthoDB" id="4062651at2759"/>
<comment type="subcellular location">
    <subcellularLocation>
        <location evidence="1">Membrane</location>
        <topology evidence="1">Single-pass type I membrane protein</topology>
    </subcellularLocation>
</comment>
<evidence type="ECO:0000256" key="7">
    <source>
        <dbReference type="ARBA" id="ARBA00022741"/>
    </source>
</evidence>
<dbReference type="EC" id="2.7.11.1" evidence="2"/>
<dbReference type="FunFam" id="1.10.510.10:FF:000590">
    <property type="entry name" value="PR5-like receptor kinase"/>
    <property type="match status" value="1"/>
</dbReference>
<feature type="binding site" evidence="15">
    <location>
        <position position="340"/>
    </location>
    <ligand>
        <name>ATP</name>
        <dbReference type="ChEBI" id="CHEBI:30616"/>
    </ligand>
</feature>
<dbReference type="Pfam" id="PF13947">
    <property type="entry name" value="GUB_WAK_bind"/>
    <property type="match status" value="1"/>
</dbReference>
<evidence type="ECO:0000259" key="16">
    <source>
        <dbReference type="PROSITE" id="PS50011"/>
    </source>
</evidence>
<keyword evidence="8" id="KW-0418">Kinase</keyword>
<dbReference type="Gene3D" id="3.30.200.20">
    <property type="entry name" value="Phosphorylase Kinase, domain 1"/>
    <property type="match status" value="1"/>
</dbReference>
<dbReference type="EMBL" id="SZYD01000018">
    <property type="protein sequence ID" value="KAD2805711.1"/>
    <property type="molecule type" value="Genomic_DNA"/>
</dbReference>
<evidence type="ECO:0000256" key="10">
    <source>
        <dbReference type="ARBA" id="ARBA00022989"/>
    </source>
</evidence>
<evidence type="ECO:0000256" key="5">
    <source>
        <dbReference type="ARBA" id="ARBA00022692"/>
    </source>
</evidence>
<keyword evidence="4" id="KW-0808">Transferase</keyword>
<dbReference type="AlphaFoldDB" id="A0A5N6LW07"/>
<dbReference type="InterPro" id="IPR032872">
    <property type="entry name" value="WAK_assoc_C"/>
</dbReference>
<dbReference type="Gene3D" id="1.10.510.10">
    <property type="entry name" value="Transferase(Phosphotransferase) domain 1"/>
    <property type="match status" value="1"/>
</dbReference>
<dbReference type="GO" id="GO:0005524">
    <property type="term" value="F:ATP binding"/>
    <property type="evidence" value="ECO:0007669"/>
    <property type="project" value="UniProtKB-UniRule"/>
</dbReference>
<evidence type="ECO:0000256" key="3">
    <source>
        <dbReference type="ARBA" id="ARBA00022527"/>
    </source>
</evidence>
<dbReference type="InterPro" id="IPR001245">
    <property type="entry name" value="Ser-Thr/Tyr_kinase_cat_dom"/>
</dbReference>
<evidence type="ECO:0000313" key="18">
    <source>
        <dbReference type="Proteomes" id="UP000326396"/>
    </source>
</evidence>
<dbReference type="PROSITE" id="PS50011">
    <property type="entry name" value="PROTEIN_KINASE_DOM"/>
    <property type="match status" value="1"/>
</dbReference>